<dbReference type="PRINTS" id="PR00507">
    <property type="entry name" value="N12N6MTFRASE"/>
</dbReference>
<evidence type="ECO:0000256" key="1">
    <source>
        <dbReference type="ARBA" id="ARBA00011900"/>
    </source>
</evidence>
<accession>A0ABT4U126</accession>
<dbReference type="InterPro" id="IPR029063">
    <property type="entry name" value="SAM-dependent_MTases_sf"/>
</dbReference>
<dbReference type="Proteomes" id="UP001527866">
    <property type="component" value="Unassembled WGS sequence"/>
</dbReference>
<comment type="caution">
    <text evidence="8">The sequence shown here is derived from an EMBL/GenBank/DDBJ whole genome shotgun (WGS) entry which is preliminary data.</text>
</comment>
<proteinExistence type="predicted"/>
<protein>
    <recommendedName>
        <fullName evidence="1">site-specific DNA-methyltransferase (adenine-specific)</fullName>
        <ecNumber evidence="1">2.1.1.72</ecNumber>
    </recommendedName>
</protein>
<dbReference type="Pfam" id="PF18135">
    <property type="entry name" value="Type_ISP_C"/>
    <property type="match status" value="1"/>
</dbReference>
<sequence>MTALPSDPSPDHGPHLPVGGYAARRLEAFIDEVKRSSNRGGWKEEQLRSPLKILIQDLSKDMGIPVTVFGEIPVKGLGARPDFGVDTADTGRSPINRIGYVELKKPNHPIPPSEYVQGHDLQQWENLRSLPNLLYSNGTEWSLFRYGIQRGRTTETPPLFSTKQKRIPPQREFETLLWDFLTWAPEQSYTLDQLITRVAHMCRQLRGEIIDLIEEERYSDGLKPFTGLARDWKTILFPTMKPGPDFADAYAQTVTFSLLVARESGVDFTDKTAREIGEQLGKHHRFLGEAFSTLVSSEEVEKKTILPTVIRILQPLDWNTVMQGEEHLYTDLYEVFLSRYDLELRKKSGSYYTPDPVASYMAEFVDSVLKKKMGVRTGFAHRSVTTIDPAMGTGTFLAAVTRRAATTLLDEVGPVQTRHRLREMYESRLIGFESSAAPFAVAELRLHQQLQDVYGVEVPKEHRRFLVNTLDDPGLAVPAYGLRYEEILDFRRRANETKCTTRIQVALGNPPYLAQAHQRAPAPWISKRRTDPVTDPIDSRPSLDEFREPGMGRIDNKLHHTAIYFWRWATWKLFDAHPDDPAGIIALVSTSAFLTGNVFAGMRRYLRATADEGWIVDLSPEGHQAPGPTRVFPGVQHPICIAVFVRYGEPRPDRPAKVWYTALEGLKEQKFTALSSDASLSVDGDAFALTQNGATAPFLPTSSSAVAWSSFPAFANLFPWHAPGVKANRTWVIAPERSTLLQRWRKLKSARPDTMDHLFKATDDRTTLKGVENLPAIADDHLEPVITKFAHRAFDRQFIVNDPRFVDRIRPALWKCVGLQQVYAVEQHSLQVSSGPGLLFTFCPPDQHYFNNRGGRVLPLHRDRAGRVPNTPPRLLSALESRLGITVTVEDLMAYCAGVVAHPGFVARFQEELKVPGIRIPLSADPDLWQAAVESGRQIIWLHTYGERFCDPDADRPRGAPRLPRGRRPQLVAEISDGKGGLPDRIWHDSDTGDAGDRLHVGEGAIAPVSPRAWHYDVNGMQVVKKWFSSRQRNPRGKRKGTPLDDIRPDRWSADYTDELVDLLSVLTLLVDLEPQQERLLDDIMDGQLITVGELTAAHALLPDEWNRKRPPSDEQLSFPAE</sequence>
<name>A0ABT4U126_9ACTN</name>
<feature type="region of interest" description="Disordered" evidence="5">
    <location>
        <begin position="952"/>
        <end position="989"/>
    </location>
</feature>
<evidence type="ECO:0000313" key="9">
    <source>
        <dbReference type="Proteomes" id="UP001527866"/>
    </source>
</evidence>
<keyword evidence="9" id="KW-1185">Reference proteome</keyword>
<dbReference type="GO" id="GO:0008168">
    <property type="term" value="F:methyltransferase activity"/>
    <property type="evidence" value="ECO:0007669"/>
    <property type="project" value="UniProtKB-KW"/>
</dbReference>
<dbReference type="PANTHER" id="PTHR33841:SF1">
    <property type="entry name" value="DNA METHYLTRANSFERASE A"/>
    <property type="match status" value="1"/>
</dbReference>
<feature type="compositionally biased region" description="Basic and acidic residues" evidence="5">
    <location>
        <begin position="528"/>
        <end position="548"/>
    </location>
</feature>
<dbReference type="EMBL" id="JAQFWQ010000017">
    <property type="protein sequence ID" value="MDA2810648.1"/>
    <property type="molecule type" value="Genomic_DNA"/>
</dbReference>
<keyword evidence="3" id="KW-0808">Transferase</keyword>
<dbReference type="SUPFAM" id="SSF53335">
    <property type="entry name" value="S-adenosyl-L-methionine-dependent methyltransferases"/>
    <property type="match status" value="1"/>
</dbReference>
<reference evidence="8 9" key="1">
    <citation type="submission" date="2023-01" db="EMBL/GenBank/DDBJ databases">
        <title>Draft genome sequence of Nocardiopsis sp. RSe5-2 isolated from halophytes.</title>
        <authorList>
            <person name="Duangmal K."/>
            <person name="Chantavorakit T."/>
        </authorList>
    </citation>
    <scope>NUCLEOTIDE SEQUENCE [LARGE SCALE GENOMIC DNA]</scope>
    <source>
        <strain evidence="8 9">RSe5-2</strain>
    </source>
</reference>
<gene>
    <name evidence="8" type="ORF">O4J56_08380</name>
</gene>
<feature type="region of interest" description="Disordered" evidence="5">
    <location>
        <begin position="1029"/>
        <end position="1049"/>
    </location>
</feature>
<dbReference type="InterPro" id="IPR003356">
    <property type="entry name" value="DNA_methylase_A-5"/>
</dbReference>
<dbReference type="RefSeq" id="WP_270684893.1">
    <property type="nucleotide sequence ID" value="NZ_JAQFWQ010000017.1"/>
</dbReference>
<evidence type="ECO:0000256" key="3">
    <source>
        <dbReference type="ARBA" id="ARBA00022679"/>
    </source>
</evidence>
<dbReference type="InterPro" id="IPR050953">
    <property type="entry name" value="N4_N6_ade-DNA_methylase"/>
</dbReference>
<evidence type="ECO:0000256" key="5">
    <source>
        <dbReference type="SAM" id="MobiDB-lite"/>
    </source>
</evidence>
<evidence type="ECO:0000256" key="2">
    <source>
        <dbReference type="ARBA" id="ARBA00022603"/>
    </source>
</evidence>
<evidence type="ECO:0000256" key="4">
    <source>
        <dbReference type="ARBA" id="ARBA00047942"/>
    </source>
</evidence>
<feature type="domain" description="Type ISP restriction-modification enzyme LLaBIII C-terminal specificity" evidence="7">
    <location>
        <begin position="717"/>
        <end position="1063"/>
    </location>
</feature>
<dbReference type="EC" id="2.1.1.72" evidence="1"/>
<dbReference type="GO" id="GO:0032259">
    <property type="term" value="P:methylation"/>
    <property type="evidence" value="ECO:0007669"/>
    <property type="project" value="UniProtKB-KW"/>
</dbReference>
<evidence type="ECO:0000259" key="6">
    <source>
        <dbReference type="Pfam" id="PF02384"/>
    </source>
</evidence>
<evidence type="ECO:0000259" key="7">
    <source>
        <dbReference type="Pfam" id="PF18135"/>
    </source>
</evidence>
<dbReference type="PANTHER" id="PTHR33841">
    <property type="entry name" value="DNA METHYLTRANSFERASE YEEA-RELATED"/>
    <property type="match status" value="1"/>
</dbReference>
<feature type="domain" description="DNA methylase adenine-specific" evidence="6">
    <location>
        <begin position="326"/>
        <end position="443"/>
    </location>
</feature>
<evidence type="ECO:0000313" key="8">
    <source>
        <dbReference type="EMBL" id="MDA2810648.1"/>
    </source>
</evidence>
<dbReference type="InterPro" id="IPR041635">
    <property type="entry name" value="Type_ISP_LLaBIII_C"/>
</dbReference>
<feature type="region of interest" description="Disordered" evidence="5">
    <location>
        <begin position="527"/>
        <end position="548"/>
    </location>
</feature>
<dbReference type="Pfam" id="PF02384">
    <property type="entry name" value="N6_Mtase"/>
    <property type="match status" value="1"/>
</dbReference>
<keyword evidence="2 8" id="KW-0489">Methyltransferase</keyword>
<organism evidence="8 9">
    <name type="scientific">Nocardiopsis endophytica</name>
    <dbReference type="NCBI Taxonomy" id="3018445"/>
    <lineage>
        <taxon>Bacteria</taxon>
        <taxon>Bacillati</taxon>
        <taxon>Actinomycetota</taxon>
        <taxon>Actinomycetes</taxon>
        <taxon>Streptosporangiales</taxon>
        <taxon>Nocardiopsidaceae</taxon>
        <taxon>Nocardiopsis</taxon>
    </lineage>
</organism>
<dbReference type="Gene3D" id="3.40.50.150">
    <property type="entry name" value="Vaccinia Virus protein VP39"/>
    <property type="match status" value="1"/>
</dbReference>
<comment type="catalytic activity">
    <reaction evidence="4">
        <text>a 2'-deoxyadenosine in DNA + S-adenosyl-L-methionine = an N(6)-methyl-2'-deoxyadenosine in DNA + S-adenosyl-L-homocysteine + H(+)</text>
        <dbReference type="Rhea" id="RHEA:15197"/>
        <dbReference type="Rhea" id="RHEA-COMP:12418"/>
        <dbReference type="Rhea" id="RHEA-COMP:12419"/>
        <dbReference type="ChEBI" id="CHEBI:15378"/>
        <dbReference type="ChEBI" id="CHEBI:57856"/>
        <dbReference type="ChEBI" id="CHEBI:59789"/>
        <dbReference type="ChEBI" id="CHEBI:90615"/>
        <dbReference type="ChEBI" id="CHEBI:90616"/>
        <dbReference type="EC" id="2.1.1.72"/>
    </reaction>
</comment>